<dbReference type="Proteomes" id="UP001055039">
    <property type="component" value="Unassembled WGS sequence"/>
</dbReference>
<evidence type="ECO:0000313" key="2">
    <source>
        <dbReference type="Proteomes" id="UP001055039"/>
    </source>
</evidence>
<keyword evidence="2" id="KW-1185">Reference proteome</keyword>
<protein>
    <recommendedName>
        <fullName evidence="3">Head decoration protein</fullName>
    </recommendedName>
</protein>
<dbReference type="EMBL" id="BPRC01000025">
    <property type="protein sequence ID" value="GJE67330.1"/>
    <property type="molecule type" value="Genomic_DNA"/>
</dbReference>
<dbReference type="Pfam" id="PF02924">
    <property type="entry name" value="HDPD"/>
    <property type="match status" value="1"/>
</dbReference>
<evidence type="ECO:0000313" key="1">
    <source>
        <dbReference type="EMBL" id="GJE67330.1"/>
    </source>
</evidence>
<sequence>MALLETAIVASDWLKFEEDAYASRDTAIIATGSGKLVSGTVLAKVTASGKYVPAAATGSDGSQTAAAILAFAVDATSADAKAVVISRRATVSHAGLTYGASINDATKRAAANGQLAAAGIIVRQGA</sequence>
<reference evidence="1" key="1">
    <citation type="journal article" date="2021" name="Front. Microbiol.">
        <title>Comprehensive Comparative Genomics and Phenotyping of Methylobacterium Species.</title>
        <authorList>
            <person name="Alessa O."/>
            <person name="Ogura Y."/>
            <person name="Fujitani Y."/>
            <person name="Takami H."/>
            <person name="Hayashi T."/>
            <person name="Sahin N."/>
            <person name="Tani A."/>
        </authorList>
    </citation>
    <scope>NUCLEOTIDE SEQUENCE</scope>
    <source>
        <strain evidence="1">NBRC 15686</strain>
    </source>
</reference>
<proteinExistence type="predicted"/>
<dbReference type="RefSeq" id="WP_238228104.1">
    <property type="nucleotide sequence ID" value="NZ_BAAADH010000103.1"/>
</dbReference>
<name>A0ABQ4UJ61_9HYPH</name>
<gene>
    <name evidence="1" type="ORF">LNAOJCKE_4561</name>
</gene>
<organism evidence="1 2">
    <name type="scientific">Methylorubrum aminovorans</name>
    <dbReference type="NCBI Taxonomy" id="269069"/>
    <lineage>
        <taxon>Bacteria</taxon>
        <taxon>Pseudomonadati</taxon>
        <taxon>Pseudomonadota</taxon>
        <taxon>Alphaproteobacteria</taxon>
        <taxon>Hyphomicrobiales</taxon>
        <taxon>Methylobacteriaceae</taxon>
        <taxon>Methylorubrum</taxon>
    </lineage>
</organism>
<reference evidence="1" key="2">
    <citation type="submission" date="2021-08" db="EMBL/GenBank/DDBJ databases">
        <authorList>
            <person name="Tani A."/>
            <person name="Ola A."/>
            <person name="Ogura Y."/>
            <person name="Katsura K."/>
            <person name="Hayashi T."/>
        </authorList>
    </citation>
    <scope>NUCLEOTIDE SEQUENCE</scope>
    <source>
        <strain evidence="1">NBRC 15686</strain>
    </source>
</reference>
<dbReference type="InterPro" id="IPR004195">
    <property type="entry name" value="Head_decoration_D"/>
</dbReference>
<comment type="caution">
    <text evidence="1">The sequence shown here is derived from an EMBL/GenBank/DDBJ whole genome shotgun (WGS) entry which is preliminary data.</text>
</comment>
<accession>A0ABQ4UJ61</accession>
<evidence type="ECO:0008006" key="3">
    <source>
        <dbReference type="Google" id="ProtNLM"/>
    </source>
</evidence>
<dbReference type="Gene3D" id="2.40.300.10">
    <property type="entry name" value="Head decoration protein D"/>
    <property type="match status" value="1"/>
</dbReference>